<dbReference type="InterPro" id="IPR035979">
    <property type="entry name" value="RBD_domain_sf"/>
</dbReference>
<evidence type="ECO:0000256" key="9">
    <source>
        <dbReference type="PROSITE-ProRule" id="PRU00175"/>
    </source>
</evidence>
<keyword evidence="5 9" id="KW-0863">Zinc-finger</keyword>
<dbReference type="PROSITE" id="PS50089">
    <property type="entry name" value="ZF_RING_2"/>
    <property type="match status" value="1"/>
</dbReference>
<dbReference type="Pfam" id="PF14327">
    <property type="entry name" value="CSTF2_hinge"/>
    <property type="match status" value="1"/>
</dbReference>
<dbReference type="PROSITE" id="PS50236">
    <property type="entry name" value="CHCR"/>
    <property type="match status" value="2"/>
</dbReference>
<comment type="subcellular location">
    <subcellularLocation>
        <location evidence="1">Late endosome membrane</location>
        <topology evidence="1">Peripheral membrane protein</topology>
        <orientation evidence="1">Cytoplasmic side</orientation>
    </subcellularLocation>
</comment>
<keyword evidence="10" id="KW-0694">RNA-binding</keyword>
<dbReference type="SMART" id="SM00360">
    <property type="entry name" value="RRM"/>
    <property type="match status" value="1"/>
</dbReference>
<evidence type="ECO:0000313" key="15">
    <source>
        <dbReference type="EMBL" id="KAL5104459.1"/>
    </source>
</evidence>
<dbReference type="InterPro" id="IPR000547">
    <property type="entry name" value="Clathrin_H-chain/VPS_repeat"/>
</dbReference>
<evidence type="ECO:0000259" key="14">
    <source>
        <dbReference type="PROSITE" id="PS50102"/>
    </source>
</evidence>
<dbReference type="InterPro" id="IPR057308">
    <property type="entry name" value="CHCR_PEP5_VPS11"/>
</dbReference>
<evidence type="ECO:0000256" key="1">
    <source>
        <dbReference type="ARBA" id="ARBA00004492"/>
    </source>
</evidence>
<dbReference type="InterPro" id="IPR026896">
    <property type="entry name" value="CSTF_C"/>
</dbReference>
<feature type="compositionally biased region" description="Pro residues" evidence="12">
    <location>
        <begin position="271"/>
        <end position="281"/>
    </location>
</feature>
<dbReference type="SUPFAM" id="SSF54928">
    <property type="entry name" value="RNA-binding domain, RBD"/>
    <property type="match status" value="1"/>
</dbReference>
<dbReference type="Pfam" id="PF00076">
    <property type="entry name" value="RRM_1"/>
    <property type="match status" value="1"/>
</dbReference>
<keyword evidence="4" id="KW-0479">Metal-binding</keyword>
<dbReference type="CDD" id="cd12398">
    <property type="entry name" value="RRM_CSTF2_RNA15_like"/>
    <property type="match status" value="1"/>
</dbReference>
<proteinExistence type="inferred from homology"/>
<dbReference type="InterPro" id="IPR025742">
    <property type="entry name" value="CSTF2_hinge"/>
</dbReference>
<dbReference type="InterPro" id="IPR013083">
    <property type="entry name" value="Znf_RING/FYVE/PHD"/>
</dbReference>
<keyword evidence="7" id="KW-0653">Protein transport</keyword>
<comment type="similarity">
    <text evidence="2">Belongs to the VPS11 family.</text>
</comment>
<dbReference type="Gene3D" id="1.25.40.630">
    <property type="match status" value="1"/>
</dbReference>
<comment type="caution">
    <text evidence="15">The sequence shown here is derived from an EMBL/GenBank/DDBJ whole genome shotgun (WGS) entry which is preliminary data.</text>
</comment>
<evidence type="ECO:0000256" key="4">
    <source>
        <dbReference type="ARBA" id="ARBA00022723"/>
    </source>
</evidence>
<dbReference type="Proteomes" id="UP001651158">
    <property type="component" value="Unassembled WGS sequence"/>
</dbReference>
<evidence type="ECO:0000256" key="8">
    <source>
        <dbReference type="ARBA" id="ARBA00023136"/>
    </source>
</evidence>
<feature type="domain" description="RING-type" evidence="13">
    <location>
        <begin position="1295"/>
        <end position="1333"/>
    </location>
</feature>
<keyword evidence="8" id="KW-0472">Membrane</keyword>
<accession>A0ABR4Q494</accession>
<keyword evidence="16" id="KW-1185">Reference proteome</keyword>
<name>A0ABR4Q494_9CEST</name>
<dbReference type="Pfam" id="PF23356">
    <property type="entry name" value="TPR_PEP5_VPS11"/>
    <property type="match status" value="1"/>
</dbReference>
<feature type="domain" description="RRM" evidence="14">
    <location>
        <begin position="18"/>
        <end position="96"/>
    </location>
</feature>
<feature type="region of interest" description="Disordered" evidence="12">
    <location>
        <begin position="1531"/>
        <end position="1550"/>
    </location>
</feature>
<dbReference type="InterPro" id="IPR036322">
    <property type="entry name" value="WD40_repeat_dom_sf"/>
</dbReference>
<feature type="compositionally biased region" description="Pro residues" evidence="12">
    <location>
        <begin position="243"/>
        <end position="256"/>
    </location>
</feature>
<evidence type="ECO:0000256" key="3">
    <source>
        <dbReference type="ARBA" id="ARBA00022448"/>
    </source>
</evidence>
<dbReference type="Gene3D" id="3.30.40.10">
    <property type="entry name" value="Zinc/RING finger domain, C3HC4 (zinc finger)"/>
    <property type="match status" value="1"/>
</dbReference>
<dbReference type="InterPro" id="IPR000504">
    <property type="entry name" value="RRM_dom"/>
</dbReference>
<protein>
    <recommendedName>
        <fullName evidence="17">RING-type domain-containing protein</fullName>
    </recommendedName>
</protein>
<dbReference type="PANTHER" id="PTHR23323:SF24">
    <property type="entry name" value="VACUOLAR PROTEIN SORTING-ASSOCIATED PROTEIN 11 HOMOLOG"/>
    <property type="match status" value="1"/>
</dbReference>
<dbReference type="PANTHER" id="PTHR23323">
    <property type="entry name" value="VACUOLAR PROTEIN SORTING-ASSOCIATED PROTEIN"/>
    <property type="match status" value="1"/>
</dbReference>
<dbReference type="InterPro" id="IPR012677">
    <property type="entry name" value="Nucleotide-bd_a/b_plait_sf"/>
</dbReference>
<sequence>MQSASIAQGKESAEKTARSIFVGNIPYEATEEKLVELFSKAGPVVSFRLVYDRESGKPKGYGFCEYANPAIAASALRNLQNIEFNGRPLRIGAAAGEQNSAEIALTNPSVGPPLENPYGNPVDPAKAPEAISRAVASLPPEQMYELMKQMKFCIQNNPNEARSMLLQNPQLAYALLQAQVVMKIVDPKVAIAMLNRTHDQIPPLVPENVAPPMCKAPESGVGGGGDVTKPFPGLPMNGTQFPNQPPAFPGEFPPEQKPSAMGGPGIYGSFQPPPPPPPQQPQPHQVPGFPHLPHPSSSGPLGQPSAFSVGAPQPGVPPPATTVHAPSGIPSLDQLNPAISAALMAGTGGSVTGLPQKEQEKLDLIMQVLSLSEESIALLPEDEQRSIRILKEQHRCCEFTGYCSCALAAYKWAFISRCVQYSPYHSMSYSRRFAFFDKVEPNIEKNERGFQDLPVTCASSGGGYLWLGDVDGFMHCLDTTFTLASFRAHNAGPVRLCRQVPGVESHLLVTVGISSDDSTSGTRKEERVCVWNTKKWSLTSKTSFPVCCRSVRTTATTAATASANLDEVVCLEVASTMDVILLGHTSGAVQLIKGDITSDRQCRRLILHEFASSVTDLHYVAAPPTSTNMKRHKGRHAPEQIMPESDSGSVSSTSPLITKPTPSSAYVYAASENKLVSIKLGKKDEPVRTTVLDTFGCRRNCSCLVADPEKPDQKILAMAHKEAVYFYDPDGRGPCLAIVGNKKTIAVYKNYLVYIRSNKPGANQVDFPEAQSLVSLFEYRNKFVGGEFVLPGAQSIITGFGGLFVLCVEEGSKVKIVELVEKDTQSMLDILFARKSFSLALGIAESDKYSEEELAHIHRRYADHLFNQKQYDLAVKEYIQTIGTIEASYVVLRFLESGLITHLVRYLEALVESDNMGHGRLTKDHTALLLNSYARLDDKERIDAFLDRLASLPKVGSEFYSCINVLRRANYPHQALRLAEITGNHADCIRILTEDLKDAEAALKAINSLPFDQALEVVCTHGAFLMQNAPSETAELLDRLCSNPSSGRISASQFIKIFVNNRLGLMKFLERYIEKSTSTDACLTDVIETLLELLLYEINEVAADETAKDRDAKLTHLRGFIMRLLEDPKATYDEGKALILCKQRNFLPGCLYIWMKNKQYDQIMEHYILEDNFEAILKACEEYGDEVPSLWFEAFKYAADKPQLGEHLPRLLSEIESRNLAPPLVVLQLLTSPDVGKCHTLGSVKAYFLHYLESGKEKVEANEAQMQRLREETLRNREIARQSKTRVKIFQQQKCAICNQPLEPPSIHFLCDHSYHKSCFDTYSSDDQLCLECAPRIRRDLMEAGKTTSQLPTLGSAELLAELERSLNLEKADLSNTLSKAIAKGIASKPSSGGATKLPPQPPKSLSSNPSLPRMPSGTVSKTPFDDLPPSRAATLGDSGRGDSLPSGLKPPSIPSTDSATDFGVVLPTKKVSKGVLNPFGEDDDDGEAEDAGGKNADKVTDAPTAVTSGNLGNWAEKLTANHCHDSAAFETQSEEVNSSYLSGLSTALS</sequence>
<dbReference type="SUPFAM" id="SSF57850">
    <property type="entry name" value="RING/U-box"/>
    <property type="match status" value="1"/>
</dbReference>
<dbReference type="CDD" id="cd16688">
    <property type="entry name" value="RING-H2_Vps11"/>
    <property type="match status" value="1"/>
</dbReference>
<evidence type="ECO:0000313" key="16">
    <source>
        <dbReference type="Proteomes" id="UP001651158"/>
    </source>
</evidence>
<organism evidence="15 16">
    <name type="scientific">Taenia crassiceps</name>
    <dbReference type="NCBI Taxonomy" id="6207"/>
    <lineage>
        <taxon>Eukaryota</taxon>
        <taxon>Metazoa</taxon>
        <taxon>Spiralia</taxon>
        <taxon>Lophotrochozoa</taxon>
        <taxon>Platyhelminthes</taxon>
        <taxon>Cestoda</taxon>
        <taxon>Eucestoda</taxon>
        <taxon>Cyclophyllidea</taxon>
        <taxon>Taeniidae</taxon>
        <taxon>Taenia</taxon>
    </lineage>
</organism>
<dbReference type="Gene3D" id="3.30.70.330">
    <property type="match status" value="1"/>
</dbReference>
<evidence type="ECO:0000256" key="10">
    <source>
        <dbReference type="PROSITE-ProRule" id="PRU00176"/>
    </source>
</evidence>
<feature type="region of interest" description="Disordered" evidence="12">
    <location>
        <begin position="1475"/>
        <end position="1509"/>
    </location>
</feature>
<dbReference type="Pfam" id="PF14304">
    <property type="entry name" value="CSTF_C"/>
    <property type="match status" value="1"/>
</dbReference>
<evidence type="ECO:0000256" key="7">
    <source>
        <dbReference type="ARBA" id="ARBA00022927"/>
    </source>
</evidence>
<keyword evidence="3" id="KW-0813">Transport</keyword>
<feature type="repeat" description="CHCR" evidence="11">
    <location>
        <begin position="1042"/>
        <end position="1207"/>
    </location>
</feature>
<dbReference type="Pfam" id="PF23341">
    <property type="entry name" value="PEP5_VPS11_N"/>
    <property type="match status" value="1"/>
</dbReference>
<feature type="compositionally biased region" description="Basic and acidic residues" evidence="12">
    <location>
        <begin position="1492"/>
        <end position="1501"/>
    </location>
</feature>
<feature type="compositionally biased region" description="Low complexity" evidence="12">
    <location>
        <begin position="287"/>
        <end position="313"/>
    </location>
</feature>
<dbReference type="Gene3D" id="1.10.20.70">
    <property type="entry name" value="Transcription termination and cleavage factor, C-terminal domain"/>
    <property type="match status" value="1"/>
</dbReference>
<reference evidence="15 16" key="1">
    <citation type="journal article" date="2022" name="Front. Cell. Infect. Microbiol.">
        <title>The Genomes of Two Strains of Taenia crassiceps the Animal Model for the Study of Human Cysticercosis.</title>
        <authorList>
            <person name="Bobes R.J."/>
            <person name="Estrada K."/>
            <person name="Rios-Valencia D.G."/>
            <person name="Calderon-Gallegos A."/>
            <person name="de la Torre P."/>
            <person name="Carrero J.C."/>
            <person name="Sanchez-Flores A."/>
            <person name="Laclette J.P."/>
        </authorList>
    </citation>
    <scope>NUCLEOTIDE SEQUENCE [LARGE SCALE GENOMIC DNA]</scope>
    <source>
        <strain evidence="15">WFUcys</strain>
    </source>
</reference>
<dbReference type="InterPro" id="IPR057307">
    <property type="entry name" value="PEP5_VPS11_N"/>
</dbReference>
<feature type="region of interest" description="Disordered" evidence="12">
    <location>
        <begin position="233"/>
        <end position="331"/>
    </location>
</feature>
<dbReference type="EMBL" id="JAKROA010000012">
    <property type="protein sequence ID" value="KAL5104459.1"/>
    <property type="molecule type" value="Genomic_DNA"/>
</dbReference>
<evidence type="ECO:0000256" key="6">
    <source>
        <dbReference type="ARBA" id="ARBA00022833"/>
    </source>
</evidence>
<keyword evidence="6" id="KW-0862">Zinc</keyword>
<feature type="compositionally biased region" description="Acidic residues" evidence="12">
    <location>
        <begin position="1481"/>
        <end position="1491"/>
    </location>
</feature>
<evidence type="ECO:0000256" key="5">
    <source>
        <dbReference type="ARBA" id="ARBA00022771"/>
    </source>
</evidence>
<evidence type="ECO:0000256" key="2">
    <source>
        <dbReference type="ARBA" id="ARBA00007070"/>
    </source>
</evidence>
<dbReference type="SUPFAM" id="SSF50978">
    <property type="entry name" value="WD40 repeat-like"/>
    <property type="match status" value="1"/>
</dbReference>
<dbReference type="PROSITE" id="PS50102">
    <property type="entry name" value="RRM"/>
    <property type="match status" value="1"/>
</dbReference>
<gene>
    <name evidence="15" type="ORF">TcWFU_005070</name>
</gene>
<evidence type="ECO:0000256" key="12">
    <source>
        <dbReference type="SAM" id="MobiDB-lite"/>
    </source>
</evidence>
<feature type="repeat" description="CHCR" evidence="11">
    <location>
        <begin position="878"/>
        <end position="1034"/>
    </location>
</feature>
<evidence type="ECO:0008006" key="17">
    <source>
        <dbReference type="Google" id="ProtNLM"/>
    </source>
</evidence>
<dbReference type="InterPro" id="IPR038192">
    <property type="entry name" value="CSTF_C_sf"/>
</dbReference>
<evidence type="ECO:0000256" key="11">
    <source>
        <dbReference type="PROSITE-ProRule" id="PRU01006"/>
    </source>
</evidence>
<evidence type="ECO:0000259" key="13">
    <source>
        <dbReference type="PROSITE" id="PS50089"/>
    </source>
</evidence>
<dbReference type="InterPro" id="IPR001841">
    <property type="entry name" value="Znf_RING"/>
</dbReference>
<feature type="region of interest" description="Disordered" evidence="12">
    <location>
        <begin position="1387"/>
        <end position="1462"/>
    </location>
</feature>